<dbReference type="AlphaFoldDB" id="A0A1D1ULV3"/>
<evidence type="ECO:0000313" key="2">
    <source>
        <dbReference type="Proteomes" id="UP000186922"/>
    </source>
</evidence>
<dbReference type="EMBL" id="BDGG01000001">
    <property type="protein sequence ID" value="GAU90421.1"/>
    <property type="molecule type" value="Genomic_DNA"/>
</dbReference>
<reference evidence="1 2" key="1">
    <citation type="journal article" date="2016" name="Nat. Commun.">
        <title>Extremotolerant tardigrade genome and improved radiotolerance of human cultured cells by tardigrade-unique protein.</title>
        <authorList>
            <person name="Hashimoto T."/>
            <person name="Horikawa D.D."/>
            <person name="Saito Y."/>
            <person name="Kuwahara H."/>
            <person name="Kozuka-Hata H."/>
            <person name="Shin-I T."/>
            <person name="Minakuchi Y."/>
            <person name="Ohishi K."/>
            <person name="Motoyama A."/>
            <person name="Aizu T."/>
            <person name="Enomoto A."/>
            <person name="Kondo K."/>
            <person name="Tanaka S."/>
            <person name="Hara Y."/>
            <person name="Koshikawa S."/>
            <person name="Sagara H."/>
            <person name="Miura T."/>
            <person name="Yokobori S."/>
            <person name="Miyagawa K."/>
            <person name="Suzuki Y."/>
            <person name="Kubo T."/>
            <person name="Oyama M."/>
            <person name="Kohara Y."/>
            <person name="Fujiyama A."/>
            <person name="Arakawa K."/>
            <person name="Katayama T."/>
            <person name="Toyoda A."/>
            <person name="Kunieda T."/>
        </authorList>
    </citation>
    <scope>NUCLEOTIDE SEQUENCE [LARGE SCALE GENOMIC DNA]</scope>
    <source>
        <strain evidence="1 2">YOKOZUNA-1</strain>
    </source>
</reference>
<evidence type="ECO:0000313" key="1">
    <source>
        <dbReference type="EMBL" id="GAU90421.1"/>
    </source>
</evidence>
<organism evidence="1 2">
    <name type="scientific">Ramazzottius varieornatus</name>
    <name type="common">Water bear</name>
    <name type="synonym">Tardigrade</name>
    <dbReference type="NCBI Taxonomy" id="947166"/>
    <lineage>
        <taxon>Eukaryota</taxon>
        <taxon>Metazoa</taxon>
        <taxon>Ecdysozoa</taxon>
        <taxon>Tardigrada</taxon>
        <taxon>Eutardigrada</taxon>
        <taxon>Parachela</taxon>
        <taxon>Hypsibioidea</taxon>
        <taxon>Ramazzottiidae</taxon>
        <taxon>Ramazzottius</taxon>
    </lineage>
</organism>
<dbReference type="Proteomes" id="UP000186922">
    <property type="component" value="Unassembled WGS sequence"/>
</dbReference>
<protein>
    <submittedName>
        <fullName evidence="1">Uncharacterized protein</fullName>
    </submittedName>
</protein>
<sequence length="97" mass="11118">MQRLFLKHDHGAPTIGRYAINTKMDKVFGLLVAKMKGFLRRANKIALAADIWTKKGMTESFLGMAARFYDPETKAMHSMKIACRSFPLHIRRLEYAS</sequence>
<proteinExistence type="predicted"/>
<keyword evidence="2" id="KW-1185">Reference proteome</keyword>
<accession>A0A1D1ULV3</accession>
<gene>
    <name evidence="1" type="primary">RvY_02838-1</name>
    <name evidence="1" type="synonym">RvY_02838.1</name>
    <name evidence="1" type="ORF">RvY_02838</name>
</gene>
<dbReference type="OrthoDB" id="8958253at2759"/>
<comment type="caution">
    <text evidence="1">The sequence shown here is derived from an EMBL/GenBank/DDBJ whole genome shotgun (WGS) entry which is preliminary data.</text>
</comment>
<name>A0A1D1ULV3_RAMVA</name>